<gene>
    <name evidence="1" type="ORF">EF514_02445</name>
</gene>
<dbReference type="RefSeq" id="WP_127723459.1">
    <property type="nucleotide sequence ID" value="NZ_RLIH01000002.1"/>
</dbReference>
<sequence length="137" mass="16301">MNNFIKELFKVESIEHSKLETLEETLEIIEDDYLEKLTESYEIDVSIIRNEKIRRLNSKIKEDFKSNLMNFTSEEHKSFNEFYNGIVDYSDENVYVNLKKFTALGIIFLFTTNGGKLYIFKIPDELCEIYEELIRTS</sequence>
<evidence type="ECO:0000313" key="2">
    <source>
        <dbReference type="Proteomes" id="UP000288812"/>
    </source>
</evidence>
<protein>
    <submittedName>
        <fullName evidence="1">Uncharacterized protein</fullName>
    </submittedName>
</protein>
<comment type="caution">
    <text evidence="1">The sequence shown here is derived from an EMBL/GenBank/DDBJ whole genome shotgun (WGS) entry which is preliminary data.</text>
</comment>
<dbReference type="EMBL" id="RLIH01000002">
    <property type="protein sequence ID" value="RVU55609.1"/>
    <property type="molecule type" value="Genomic_DNA"/>
</dbReference>
<accession>A0A437S929</accession>
<proteinExistence type="predicted"/>
<dbReference type="Proteomes" id="UP000288812">
    <property type="component" value="Unassembled WGS sequence"/>
</dbReference>
<evidence type="ECO:0000313" key="1">
    <source>
        <dbReference type="EMBL" id="RVU55609.1"/>
    </source>
</evidence>
<reference evidence="1 2" key="1">
    <citation type="submission" date="2018-11" db="EMBL/GenBank/DDBJ databases">
        <title>Genome sequencing and assembly of Anaerosphaera sp. nov., GS7-6-2.</title>
        <authorList>
            <person name="Rettenmaier R."/>
            <person name="Liebl W."/>
            <person name="Zverlov V."/>
        </authorList>
    </citation>
    <scope>NUCLEOTIDE SEQUENCE [LARGE SCALE GENOMIC DNA]</scope>
    <source>
        <strain evidence="1 2">GS7-6-2</strain>
    </source>
</reference>
<name>A0A437S929_9FIRM</name>
<keyword evidence="2" id="KW-1185">Reference proteome</keyword>
<dbReference type="AlphaFoldDB" id="A0A437S929"/>
<dbReference type="OrthoDB" id="1697397at2"/>
<organism evidence="1 2">
    <name type="scientific">Anaerosphaera multitolerans</name>
    <dbReference type="NCBI Taxonomy" id="2487351"/>
    <lineage>
        <taxon>Bacteria</taxon>
        <taxon>Bacillati</taxon>
        <taxon>Bacillota</taxon>
        <taxon>Tissierellia</taxon>
        <taxon>Tissierellales</taxon>
        <taxon>Peptoniphilaceae</taxon>
        <taxon>Anaerosphaera</taxon>
    </lineage>
</organism>